<comment type="caution">
    <text evidence="2">The sequence shown here is derived from an EMBL/GenBank/DDBJ whole genome shotgun (WGS) entry which is preliminary data.</text>
</comment>
<evidence type="ECO:0000256" key="1">
    <source>
        <dbReference type="SAM" id="SignalP"/>
    </source>
</evidence>
<accession>A0ABN8QA74</accession>
<reference evidence="2 3" key="1">
    <citation type="submission" date="2022-05" db="EMBL/GenBank/DDBJ databases">
        <authorList>
            <consortium name="Genoscope - CEA"/>
            <person name="William W."/>
        </authorList>
    </citation>
    <scope>NUCLEOTIDE SEQUENCE [LARGE SCALE GENOMIC DNA]</scope>
</reference>
<evidence type="ECO:0000313" key="3">
    <source>
        <dbReference type="Proteomes" id="UP001159405"/>
    </source>
</evidence>
<feature type="chain" id="PRO_5047003203" evidence="1">
    <location>
        <begin position="26"/>
        <end position="112"/>
    </location>
</feature>
<dbReference type="EMBL" id="CALNXK010000109">
    <property type="protein sequence ID" value="CAH3157811.1"/>
    <property type="molecule type" value="Genomic_DNA"/>
</dbReference>
<evidence type="ECO:0000313" key="2">
    <source>
        <dbReference type="EMBL" id="CAH3157811.1"/>
    </source>
</evidence>
<sequence>MASVKVLLFLFGSMLILIQFHKSSAASLVENLDAEDETLDDKEGVTKKDETFDVTEFEAKDDLNGLEDVDKRRACANLGSWRFCRMFMGYCKRNNSKGRIMRSKCRFSCHIC</sequence>
<dbReference type="Proteomes" id="UP001159405">
    <property type="component" value="Unassembled WGS sequence"/>
</dbReference>
<gene>
    <name evidence="2" type="ORF">PLOB_00002486</name>
</gene>
<organism evidence="2 3">
    <name type="scientific">Porites lobata</name>
    <dbReference type="NCBI Taxonomy" id="104759"/>
    <lineage>
        <taxon>Eukaryota</taxon>
        <taxon>Metazoa</taxon>
        <taxon>Cnidaria</taxon>
        <taxon>Anthozoa</taxon>
        <taxon>Hexacorallia</taxon>
        <taxon>Scleractinia</taxon>
        <taxon>Fungiina</taxon>
        <taxon>Poritidae</taxon>
        <taxon>Porites</taxon>
    </lineage>
</organism>
<protein>
    <submittedName>
        <fullName evidence="2">Uncharacterized protein</fullName>
    </submittedName>
</protein>
<proteinExistence type="predicted"/>
<keyword evidence="1" id="KW-0732">Signal</keyword>
<feature type="signal peptide" evidence="1">
    <location>
        <begin position="1"/>
        <end position="25"/>
    </location>
</feature>
<name>A0ABN8QA74_9CNID</name>
<keyword evidence="3" id="KW-1185">Reference proteome</keyword>